<keyword evidence="2" id="KW-0238">DNA-binding</keyword>
<dbReference type="SMART" id="SM00895">
    <property type="entry name" value="FCD"/>
    <property type="match status" value="1"/>
</dbReference>
<dbReference type="Proteomes" id="UP001209803">
    <property type="component" value="Chromosome"/>
</dbReference>
<evidence type="ECO:0000313" key="5">
    <source>
        <dbReference type="EMBL" id="WFE89776.1"/>
    </source>
</evidence>
<dbReference type="Pfam" id="PF00392">
    <property type="entry name" value="GntR"/>
    <property type="match status" value="1"/>
</dbReference>
<dbReference type="PANTHER" id="PTHR43537">
    <property type="entry name" value="TRANSCRIPTIONAL REGULATOR, GNTR FAMILY"/>
    <property type="match status" value="1"/>
</dbReference>
<proteinExistence type="predicted"/>
<dbReference type="Gene3D" id="1.10.10.10">
    <property type="entry name" value="Winged helix-like DNA-binding domain superfamily/Winged helix DNA-binding domain"/>
    <property type="match status" value="1"/>
</dbReference>
<dbReference type="InterPro" id="IPR011711">
    <property type="entry name" value="GntR_C"/>
</dbReference>
<dbReference type="InterPro" id="IPR036388">
    <property type="entry name" value="WH-like_DNA-bd_sf"/>
</dbReference>
<keyword evidence="6" id="KW-1185">Reference proteome</keyword>
<gene>
    <name evidence="5" type="ORF">K1718_27095</name>
</gene>
<dbReference type="Gene3D" id="1.20.120.530">
    <property type="entry name" value="GntR ligand-binding domain-like"/>
    <property type="match status" value="1"/>
</dbReference>
<sequence length="211" mass="23803">MSAEQIAATLETEIVDGRFRPGEELKQGEIAKRFAISRIPVRDALQLLASRGMISLVPNRRARVISLEPAEISEIYDLRVLLETDCLHHAIKQMTENDLGAIEVAYAHSSIDAGTDRWASGDWAFHQSLYLPARRPRQLKLIEELRRTCRIHIAGYGVLPAQTRDWLEDHKNILSAVRNRNTADAQDILKRHIMDACAMLLSAWPTENTGS</sequence>
<dbReference type="RefSeq" id="WP_265680198.1">
    <property type="nucleotide sequence ID" value="NZ_CP120863.1"/>
</dbReference>
<dbReference type="PROSITE" id="PS50949">
    <property type="entry name" value="HTH_GNTR"/>
    <property type="match status" value="1"/>
</dbReference>
<accession>A0ABY8F342</accession>
<dbReference type="Pfam" id="PF07729">
    <property type="entry name" value="FCD"/>
    <property type="match status" value="1"/>
</dbReference>
<evidence type="ECO:0000313" key="6">
    <source>
        <dbReference type="Proteomes" id="UP001209803"/>
    </source>
</evidence>
<dbReference type="SUPFAM" id="SSF46785">
    <property type="entry name" value="Winged helix' DNA-binding domain"/>
    <property type="match status" value="1"/>
</dbReference>
<evidence type="ECO:0000256" key="3">
    <source>
        <dbReference type="ARBA" id="ARBA00023163"/>
    </source>
</evidence>
<feature type="domain" description="HTH gntR-type" evidence="4">
    <location>
        <begin position="1"/>
        <end position="67"/>
    </location>
</feature>
<keyword evidence="3" id="KW-0804">Transcription</keyword>
<dbReference type="CDD" id="cd07377">
    <property type="entry name" value="WHTH_GntR"/>
    <property type="match status" value="1"/>
</dbReference>
<dbReference type="PANTHER" id="PTHR43537:SF24">
    <property type="entry name" value="GLUCONATE OPERON TRANSCRIPTIONAL REPRESSOR"/>
    <property type="match status" value="1"/>
</dbReference>
<organism evidence="5 6">
    <name type="scientific">Roseibium porphyridii</name>
    <dbReference type="NCBI Taxonomy" id="2866279"/>
    <lineage>
        <taxon>Bacteria</taxon>
        <taxon>Pseudomonadati</taxon>
        <taxon>Pseudomonadota</taxon>
        <taxon>Alphaproteobacteria</taxon>
        <taxon>Hyphomicrobiales</taxon>
        <taxon>Stappiaceae</taxon>
        <taxon>Roseibium</taxon>
    </lineage>
</organism>
<dbReference type="SUPFAM" id="SSF48008">
    <property type="entry name" value="GntR ligand-binding domain-like"/>
    <property type="match status" value="1"/>
</dbReference>
<name>A0ABY8F342_9HYPH</name>
<evidence type="ECO:0000256" key="2">
    <source>
        <dbReference type="ARBA" id="ARBA00023125"/>
    </source>
</evidence>
<dbReference type="InterPro" id="IPR036390">
    <property type="entry name" value="WH_DNA-bd_sf"/>
</dbReference>
<dbReference type="InterPro" id="IPR000524">
    <property type="entry name" value="Tscrpt_reg_HTH_GntR"/>
</dbReference>
<evidence type="ECO:0000256" key="1">
    <source>
        <dbReference type="ARBA" id="ARBA00023015"/>
    </source>
</evidence>
<dbReference type="InterPro" id="IPR008920">
    <property type="entry name" value="TF_FadR/GntR_C"/>
</dbReference>
<protein>
    <submittedName>
        <fullName evidence="5">GntR family transcriptional regulator</fullName>
    </submittedName>
</protein>
<evidence type="ECO:0000259" key="4">
    <source>
        <dbReference type="PROSITE" id="PS50949"/>
    </source>
</evidence>
<dbReference type="EMBL" id="CP120863">
    <property type="protein sequence ID" value="WFE89776.1"/>
    <property type="molecule type" value="Genomic_DNA"/>
</dbReference>
<dbReference type="SMART" id="SM00345">
    <property type="entry name" value="HTH_GNTR"/>
    <property type="match status" value="1"/>
</dbReference>
<reference evidence="5 6" key="1">
    <citation type="submission" date="2023-03" db="EMBL/GenBank/DDBJ databases">
        <title>Roseibium porphyridii sp. nov. and Roseibium rhodosorbium sp. nov. isolated from marine algae, Porphyridium cruentum and Rhodosorus marinus, respectively.</title>
        <authorList>
            <person name="Lee M.W."/>
            <person name="Choi B.J."/>
            <person name="Lee J.K."/>
            <person name="Choi D.G."/>
            <person name="Baek J.H."/>
            <person name="Bayburt H."/>
            <person name="Kim J.M."/>
            <person name="Han D.M."/>
            <person name="Kim K.H."/>
            <person name="Jeon C.O."/>
        </authorList>
    </citation>
    <scope>NUCLEOTIDE SEQUENCE [LARGE SCALE GENOMIC DNA]</scope>
    <source>
        <strain evidence="5 6">KMA01</strain>
    </source>
</reference>
<keyword evidence="1" id="KW-0805">Transcription regulation</keyword>